<name>W9YHC3_9EURO</name>
<comment type="caution">
    <text evidence="2">The sequence shown here is derived from an EMBL/GenBank/DDBJ whole genome shotgun (WGS) entry which is preliminary data.</text>
</comment>
<keyword evidence="3" id="KW-1185">Reference proteome</keyword>
<feature type="compositionally biased region" description="Low complexity" evidence="1">
    <location>
        <begin position="61"/>
        <end position="72"/>
    </location>
</feature>
<feature type="compositionally biased region" description="Basic and acidic residues" evidence="1">
    <location>
        <begin position="395"/>
        <end position="405"/>
    </location>
</feature>
<feature type="compositionally biased region" description="Low complexity" evidence="1">
    <location>
        <begin position="199"/>
        <end position="209"/>
    </location>
</feature>
<dbReference type="HOGENOM" id="CLU_057714_0_0_1"/>
<feature type="compositionally biased region" description="Basic and acidic residues" evidence="1">
    <location>
        <begin position="91"/>
        <end position="108"/>
    </location>
</feature>
<feature type="compositionally biased region" description="Low complexity" evidence="1">
    <location>
        <begin position="385"/>
        <end position="394"/>
    </location>
</feature>
<sequence>MFSLSPPTLPPQPSNFFVASRPRFHHQTLQTPSPLRTSRNANLNLMPKSSTAAADNESQYSHSSPLRSSSPFGPGPLGAEDQLSNAYNHENGNEKENAIAKETEKRDVNTATGAVWQKQKTKTPDAKVKESAASAVFMTPPESGKGSCFRSISNVQDSRFAQTGVSLPQLSPSTFRFEPQTAVSDRQTSNGWEHRSRDASPAAALARRAAQGRETKKTQFLDRIRRRRDDSRTEMYGDQVLRMDFVRERRQWEDEMNRRARMEVEAGIAWTGEEDDLDADMQDTQTATTKPRWPTADHEFGQDQGDPEAEMSPTEEYNVDDALVEYYADTMHDQGAEAESVPAGRGADDDYLIDDDDEEYDRLFREMIAQNQVRILTQSLRDQVQDQVQQQMEGGQHEQQSREQNESSMDWS</sequence>
<feature type="region of interest" description="Disordered" evidence="1">
    <location>
        <begin position="273"/>
        <end position="314"/>
    </location>
</feature>
<feature type="region of interest" description="Disordered" evidence="1">
    <location>
        <begin position="1"/>
        <end position="132"/>
    </location>
</feature>
<evidence type="ECO:0000313" key="2">
    <source>
        <dbReference type="EMBL" id="EXJ81679.1"/>
    </source>
</evidence>
<feature type="region of interest" description="Disordered" evidence="1">
    <location>
        <begin position="382"/>
        <end position="412"/>
    </location>
</feature>
<dbReference type="EMBL" id="AMWN01000007">
    <property type="protein sequence ID" value="EXJ81679.1"/>
    <property type="molecule type" value="Genomic_DNA"/>
</dbReference>
<protein>
    <submittedName>
        <fullName evidence="2">Uncharacterized protein</fullName>
    </submittedName>
</protein>
<feature type="compositionally biased region" description="Polar residues" evidence="1">
    <location>
        <begin position="181"/>
        <end position="191"/>
    </location>
</feature>
<proteinExistence type="predicted"/>
<dbReference type="Proteomes" id="UP000019484">
    <property type="component" value="Unassembled WGS sequence"/>
</dbReference>
<dbReference type="STRING" id="1182541.W9YHC3"/>
<evidence type="ECO:0000256" key="1">
    <source>
        <dbReference type="SAM" id="MobiDB-lite"/>
    </source>
</evidence>
<organism evidence="2 3">
    <name type="scientific">Capronia coronata CBS 617.96</name>
    <dbReference type="NCBI Taxonomy" id="1182541"/>
    <lineage>
        <taxon>Eukaryota</taxon>
        <taxon>Fungi</taxon>
        <taxon>Dikarya</taxon>
        <taxon>Ascomycota</taxon>
        <taxon>Pezizomycotina</taxon>
        <taxon>Eurotiomycetes</taxon>
        <taxon>Chaetothyriomycetidae</taxon>
        <taxon>Chaetothyriales</taxon>
        <taxon>Herpotrichiellaceae</taxon>
        <taxon>Capronia</taxon>
    </lineage>
</organism>
<reference evidence="2 3" key="1">
    <citation type="submission" date="2013-03" db="EMBL/GenBank/DDBJ databases">
        <title>The Genome Sequence of Capronia coronata CBS 617.96.</title>
        <authorList>
            <consortium name="The Broad Institute Genomics Platform"/>
            <person name="Cuomo C."/>
            <person name="de Hoog S."/>
            <person name="Gorbushina A."/>
            <person name="Walker B."/>
            <person name="Young S.K."/>
            <person name="Zeng Q."/>
            <person name="Gargeya S."/>
            <person name="Fitzgerald M."/>
            <person name="Haas B."/>
            <person name="Abouelleil A."/>
            <person name="Allen A.W."/>
            <person name="Alvarado L."/>
            <person name="Arachchi H.M."/>
            <person name="Berlin A.M."/>
            <person name="Chapman S.B."/>
            <person name="Gainer-Dewar J."/>
            <person name="Goldberg J."/>
            <person name="Griggs A."/>
            <person name="Gujja S."/>
            <person name="Hansen M."/>
            <person name="Howarth C."/>
            <person name="Imamovic A."/>
            <person name="Ireland A."/>
            <person name="Larimer J."/>
            <person name="McCowan C."/>
            <person name="Murphy C."/>
            <person name="Pearson M."/>
            <person name="Poon T.W."/>
            <person name="Priest M."/>
            <person name="Roberts A."/>
            <person name="Saif S."/>
            <person name="Shea T."/>
            <person name="Sisk P."/>
            <person name="Sykes S."/>
            <person name="Wortman J."/>
            <person name="Nusbaum C."/>
            <person name="Birren B."/>
        </authorList>
    </citation>
    <scope>NUCLEOTIDE SEQUENCE [LARGE SCALE GENOMIC DNA]</scope>
    <source>
        <strain evidence="2 3">CBS 617.96</strain>
    </source>
</reference>
<accession>W9YHC3</accession>
<dbReference type="eggNOG" id="ENOG502SCE7">
    <property type="taxonomic scope" value="Eukaryota"/>
</dbReference>
<dbReference type="RefSeq" id="XP_007726800.1">
    <property type="nucleotide sequence ID" value="XM_007728610.1"/>
</dbReference>
<dbReference type="GeneID" id="19162599"/>
<feature type="compositionally biased region" description="Polar residues" evidence="1">
    <location>
        <begin position="27"/>
        <end position="60"/>
    </location>
</feature>
<feature type="region of interest" description="Disordered" evidence="1">
    <location>
        <begin position="177"/>
        <end position="217"/>
    </location>
</feature>
<gene>
    <name evidence="2" type="ORF">A1O1_07744</name>
</gene>
<dbReference type="OrthoDB" id="4161517at2759"/>
<dbReference type="AlphaFoldDB" id="W9YHC3"/>
<evidence type="ECO:0000313" key="3">
    <source>
        <dbReference type="Proteomes" id="UP000019484"/>
    </source>
</evidence>
<feature type="region of interest" description="Disordered" evidence="1">
    <location>
        <begin position="332"/>
        <end position="354"/>
    </location>
</feature>